<name>A0ABT9NW84_9ACTN</name>
<dbReference type="PRINTS" id="PR00413">
    <property type="entry name" value="HADHALOGNASE"/>
</dbReference>
<comment type="caution">
    <text evidence="2">The sequence shown here is derived from an EMBL/GenBank/DDBJ whole genome shotgun (WGS) entry which is preliminary data.</text>
</comment>
<sequence>MPIEAVIFDWGGTLTPWHPIDLVKQWQVFAQVYSGDDPDAGAELAARMFEAERAAWGRLKETGASARLSELFEAVGVHSDHPGHDAARVAYEEFWEPHTCLDPDVPVVFEGLRERGIRVGVLSNTIWTRDYHRGLFERDGILHLIDGDVYSSEIPWVKPHPEAFGAALSAVGATDPSACVYVGDRVYEDVHGSQRVGMRAVHVPHSDIPLDQQVPVEVTPDGTAHRLLDVLDLVDGWA</sequence>
<dbReference type="Proteomes" id="UP001235712">
    <property type="component" value="Unassembled WGS sequence"/>
</dbReference>
<keyword evidence="1 2" id="KW-0378">Hydrolase</keyword>
<dbReference type="InterPro" id="IPR006439">
    <property type="entry name" value="HAD-SF_hydro_IA"/>
</dbReference>
<evidence type="ECO:0000313" key="2">
    <source>
        <dbReference type="EMBL" id="MDP9824682.1"/>
    </source>
</evidence>
<gene>
    <name evidence="2" type="ORF">J2S57_000431</name>
</gene>
<dbReference type="PANTHER" id="PTHR43316">
    <property type="entry name" value="HYDROLASE, HALOACID DELAHOGENASE-RELATED"/>
    <property type="match status" value="1"/>
</dbReference>
<dbReference type="Gene3D" id="3.40.50.1000">
    <property type="entry name" value="HAD superfamily/HAD-like"/>
    <property type="match status" value="1"/>
</dbReference>
<dbReference type="SUPFAM" id="SSF56784">
    <property type="entry name" value="HAD-like"/>
    <property type="match status" value="1"/>
</dbReference>
<dbReference type="RefSeq" id="WP_307237687.1">
    <property type="nucleotide sequence ID" value="NZ_JAUSQZ010000001.1"/>
</dbReference>
<dbReference type="SFLD" id="SFLDS00003">
    <property type="entry name" value="Haloacid_Dehalogenase"/>
    <property type="match status" value="1"/>
</dbReference>
<protein>
    <submittedName>
        <fullName evidence="2">Hydrolase of the HAD superfamily</fullName>
    </submittedName>
</protein>
<accession>A0ABT9NW84</accession>
<reference evidence="2 3" key="1">
    <citation type="submission" date="2023-07" db="EMBL/GenBank/DDBJ databases">
        <title>Sequencing the genomes of 1000 actinobacteria strains.</title>
        <authorList>
            <person name="Klenk H.-P."/>
        </authorList>
    </citation>
    <scope>NUCLEOTIDE SEQUENCE [LARGE SCALE GENOMIC DNA]</scope>
    <source>
        <strain evidence="2 3">DSM 44388</strain>
    </source>
</reference>
<proteinExistence type="predicted"/>
<dbReference type="InterPro" id="IPR051540">
    <property type="entry name" value="S-2-haloacid_dehalogenase"/>
</dbReference>
<dbReference type="InterPro" id="IPR023214">
    <property type="entry name" value="HAD_sf"/>
</dbReference>
<dbReference type="InterPro" id="IPR036412">
    <property type="entry name" value="HAD-like_sf"/>
</dbReference>
<dbReference type="PANTHER" id="PTHR43316:SF3">
    <property type="entry name" value="HALOACID DEHALOGENASE, TYPE II (AFU_ORTHOLOGUE AFUA_2G07750)-RELATED"/>
    <property type="match status" value="1"/>
</dbReference>
<dbReference type="Pfam" id="PF00702">
    <property type="entry name" value="Hydrolase"/>
    <property type="match status" value="1"/>
</dbReference>
<keyword evidence="3" id="KW-1185">Reference proteome</keyword>
<dbReference type="GO" id="GO:0016787">
    <property type="term" value="F:hydrolase activity"/>
    <property type="evidence" value="ECO:0007669"/>
    <property type="project" value="UniProtKB-KW"/>
</dbReference>
<dbReference type="EMBL" id="JAUSQZ010000001">
    <property type="protein sequence ID" value="MDP9824682.1"/>
    <property type="molecule type" value="Genomic_DNA"/>
</dbReference>
<dbReference type="SFLD" id="SFLDG01129">
    <property type="entry name" value="C1.5:_HAD__Beta-PGM__Phosphata"/>
    <property type="match status" value="1"/>
</dbReference>
<evidence type="ECO:0000313" key="3">
    <source>
        <dbReference type="Proteomes" id="UP001235712"/>
    </source>
</evidence>
<evidence type="ECO:0000256" key="1">
    <source>
        <dbReference type="ARBA" id="ARBA00022801"/>
    </source>
</evidence>
<organism evidence="2 3">
    <name type="scientific">Kineosporia succinea</name>
    <dbReference type="NCBI Taxonomy" id="84632"/>
    <lineage>
        <taxon>Bacteria</taxon>
        <taxon>Bacillati</taxon>
        <taxon>Actinomycetota</taxon>
        <taxon>Actinomycetes</taxon>
        <taxon>Kineosporiales</taxon>
        <taxon>Kineosporiaceae</taxon>
        <taxon>Kineosporia</taxon>
    </lineage>
</organism>